<proteinExistence type="predicted"/>
<evidence type="ECO:0000313" key="1">
    <source>
        <dbReference type="EMBL" id="KRQ17453.1"/>
    </source>
</evidence>
<reference evidence="1 2" key="1">
    <citation type="submission" date="2015-09" db="EMBL/GenBank/DDBJ databases">
        <title>Draft Genome Sequence of Bradyrhizobium manausense Strain BR 3351T, a Novel Symbiotic Nitrogen-Fixing Alphaproteobacterium Isolated from Brazilian Amazon Rain Forest.</title>
        <authorList>
            <person name="De Araujo J.L."/>
            <person name="Zilli J.E."/>
        </authorList>
    </citation>
    <scope>NUCLEOTIDE SEQUENCE [LARGE SCALE GENOMIC DNA]</scope>
    <source>
        <strain evidence="1 2">BR3351</strain>
    </source>
</reference>
<gene>
    <name evidence="1" type="ORF">AOQ71_01890</name>
</gene>
<name>A0A0R3EAF6_9BRAD</name>
<sequence>MSLQFHRAVEDMEIWSANGDGYSFVISFETPTGAGFRGRLGYVASWRPFDQRRCAIRVIGSPFQSLAEAERACNVMLKYLNDQTDCVRPWKT</sequence>
<dbReference type="Proteomes" id="UP000051936">
    <property type="component" value="Unassembled WGS sequence"/>
</dbReference>
<evidence type="ECO:0000313" key="2">
    <source>
        <dbReference type="Proteomes" id="UP000051936"/>
    </source>
</evidence>
<protein>
    <submittedName>
        <fullName evidence="1">Uncharacterized protein</fullName>
    </submittedName>
</protein>
<dbReference type="AlphaFoldDB" id="A0A0R3EAF6"/>
<dbReference type="OrthoDB" id="8250862at2"/>
<keyword evidence="2" id="KW-1185">Reference proteome</keyword>
<accession>A0A0R3EAF6</accession>
<comment type="caution">
    <text evidence="1">The sequence shown here is derived from an EMBL/GenBank/DDBJ whole genome shotgun (WGS) entry which is preliminary data.</text>
</comment>
<organism evidence="1 2">
    <name type="scientific">Bradyrhizobium manausense</name>
    <dbReference type="NCBI Taxonomy" id="989370"/>
    <lineage>
        <taxon>Bacteria</taxon>
        <taxon>Pseudomonadati</taxon>
        <taxon>Pseudomonadota</taxon>
        <taxon>Alphaproteobacteria</taxon>
        <taxon>Hyphomicrobiales</taxon>
        <taxon>Nitrobacteraceae</taxon>
        <taxon>Bradyrhizobium</taxon>
    </lineage>
</organism>
<dbReference type="EMBL" id="LJYG01000012">
    <property type="protein sequence ID" value="KRQ17453.1"/>
    <property type="molecule type" value="Genomic_DNA"/>
</dbReference>
<dbReference type="RefSeq" id="WP_057741012.1">
    <property type="nucleotide sequence ID" value="NZ_LJYG01000012.1"/>
</dbReference>